<name>A0A067SBS9_GALM3</name>
<keyword evidence="2" id="KW-1185">Reference proteome</keyword>
<evidence type="ECO:0000313" key="2">
    <source>
        <dbReference type="Proteomes" id="UP000027222"/>
    </source>
</evidence>
<evidence type="ECO:0000313" key="1">
    <source>
        <dbReference type="EMBL" id="KDR68326.1"/>
    </source>
</evidence>
<dbReference type="AlphaFoldDB" id="A0A067SBS9"/>
<dbReference type="EMBL" id="KL142408">
    <property type="protein sequence ID" value="KDR68326.1"/>
    <property type="molecule type" value="Genomic_DNA"/>
</dbReference>
<proteinExistence type="predicted"/>
<protein>
    <submittedName>
        <fullName evidence="1">Uncharacterized protein</fullName>
    </submittedName>
</protein>
<accession>A0A067SBS9</accession>
<organism evidence="1 2">
    <name type="scientific">Galerina marginata (strain CBS 339.88)</name>
    <dbReference type="NCBI Taxonomy" id="685588"/>
    <lineage>
        <taxon>Eukaryota</taxon>
        <taxon>Fungi</taxon>
        <taxon>Dikarya</taxon>
        <taxon>Basidiomycota</taxon>
        <taxon>Agaricomycotina</taxon>
        <taxon>Agaricomycetes</taxon>
        <taxon>Agaricomycetidae</taxon>
        <taxon>Agaricales</taxon>
        <taxon>Agaricineae</taxon>
        <taxon>Strophariaceae</taxon>
        <taxon>Galerina</taxon>
    </lineage>
</organism>
<reference evidence="2" key="1">
    <citation type="journal article" date="2014" name="Proc. Natl. Acad. Sci. U.S.A.">
        <title>Extensive sampling of basidiomycete genomes demonstrates inadequacy of the white-rot/brown-rot paradigm for wood decay fungi.</title>
        <authorList>
            <person name="Riley R."/>
            <person name="Salamov A.A."/>
            <person name="Brown D.W."/>
            <person name="Nagy L.G."/>
            <person name="Floudas D."/>
            <person name="Held B.W."/>
            <person name="Levasseur A."/>
            <person name="Lombard V."/>
            <person name="Morin E."/>
            <person name="Otillar R."/>
            <person name="Lindquist E.A."/>
            <person name="Sun H."/>
            <person name="LaButti K.M."/>
            <person name="Schmutz J."/>
            <person name="Jabbour D."/>
            <person name="Luo H."/>
            <person name="Baker S.E."/>
            <person name="Pisabarro A.G."/>
            <person name="Walton J.D."/>
            <person name="Blanchette R.A."/>
            <person name="Henrissat B."/>
            <person name="Martin F."/>
            <person name="Cullen D."/>
            <person name="Hibbett D.S."/>
            <person name="Grigoriev I.V."/>
        </authorList>
    </citation>
    <scope>NUCLEOTIDE SEQUENCE [LARGE SCALE GENOMIC DNA]</scope>
    <source>
        <strain evidence="2">CBS 339.88</strain>
    </source>
</reference>
<gene>
    <name evidence="1" type="ORF">GALMADRAFT_1039253</name>
</gene>
<dbReference type="OrthoDB" id="3124605at2759"/>
<sequence length="258" mass="28404">MRLVTSSLSTCSQPSIICPRFLELSSRLLLTTSSEPSIASWKVQLAVQELCPCLSTSRLILLSTARALAPYRRYEAVTLSIVEQAAKITGQVSRLVETVAQSSQIIDNIEQLNKTLRDIQTFVQFETQWTVNLLFGEDLYIQYSVLKSRLTTVLGAFEVVSMKGRPEDKFSPDFGQQGSGSLIKNDILPQAIQTSQQSNNYPDHPPQNSFSVFSGAHHFVSNGTINNILGNYVVMTEAGDEYSPSQGRAVKGIVQGLP</sequence>
<dbReference type="Proteomes" id="UP000027222">
    <property type="component" value="Unassembled WGS sequence"/>
</dbReference>
<dbReference type="HOGENOM" id="CLU_1077871_0_0_1"/>